<dbReference type="EMBL" id="WUEK01000012">
    <property type="protein sequence ID" value="MXG91424.1"/>
    <property type="molecule type" value="Genomic_DNA"/>
</dbReference>
<keyword evidence="2" id="KW-1185">Reference proteome</keyword>
<evidence type="ECO:0000313" key="1">
    <source>
        <dbReference type="EMBL" id="MXG91424.1"/>
    </source>
</evidence>
<dbReference type="NCBIfam" id="NF003818">
    <property type="entry name" value="PRK05409.1"/>
    <property type="match status" value="1"/>
</dbReference>
<organism evidence="1 2">
    <name type="scientific">Nocardioides flavescens</name>
    <dbReference type="NCBI Taxonomy" id="2691959"/>
    <lineage>
        <taxon>Bacteria</taxon>
        <taxon>Bacillati</taxon>
        <taxon>Actinomycetota</taxon>
        <taxon>Actinomycetes</taxon>
        <taxon>Propionibacteriales</taxon>
        <taxon>Nocardioidaceae</taxon>
        <taxon>Nocardioides</taxon>
    </lineage>
</organism>
<sequence>MQRQYPVRGYGGVIRASQAHTACMSRAVAGVGAGWRTPVAGLLADRARAGRLGFVEVVAENVEPTAPPAAVVALHDAGLPVVTHGVTLGLAGAERPDAGRLARLAAVAGTVGSPLVSEHAAFVRAAGSADALHGDVLEAGHLLPPPRTRDALAVLVDNVREAQAQLPVPLALENVAALVSWPEDELDEPAFLTGLVERTGCGLVLDVANLFASATARGTDPLAELRRFPLEAVSYVHVAGGTWEDGLYLDTHAHPVPDPVLALLTTLVAAYGEARLPLPGVMLERDSDVSPATVGPELDRVEGALASATGRVPT</sequence>
<gene>
    <name evidence="1" type="ORF">GRQ65_17905</name>
</gene>
<dbReference type="PANTHER" id="PTHR42194">
    <property type="entry name" value="UPF0276 PROTEIN HI_1600"/>
    <property type="match status" value="1"/>
</dbReference>
<dbReference type="Proteomes" id="UP000473325">
    <property type="component" value="Unassembled WGS sequence"/>
</dbReference>
<dbReference type="InterPro" id="IPR007801">
    <property type="entry name" value="MbnB/TglH/ChrH"/>
</dbReference>
<name>A0A6L7F387_9ACTN</name>
<dbReference type="AlphaFoldDB" id="A0A6L7F387"/>
<comment type="caution">
    <text evidence="1">The sequence shown here is derived from an EMBL/GenBank/DDBJ whole genome shotgun (WGS) entry which is preliminary data.</text>
</comment>
<protein>
    <submittedName>
        <fullName evidence="1">DUF692 family protein</fullName>
    </submittedName>
</protein>
<accession>A0A6L7F387</accession>
<dbReference type="InterPro" id="IPR036237">
    <property type="entry name" value="Xyl_isomerase-like_sf"/>
</dbReference>
<proteinExistence type="predicted"/>
<reference evidence="1 2" key="1">
    <citation type="submission" date="2019-12" db="EMBL/GenBank/DDBJ databases">
        <authorList>
            <person name="Kun Z."/>
        </authorList>
    </citation>
    <scope>NUCLEOTIDE SEQUENCE [LARGE SCALE GENOMIC DNA]</scope>
    <source>
        <strain evidence="1 2">YIM 123512</strain>
    </source>
</reference>
<dbReference type="Gene3D" id="3.20.20.150">
    <property type="entry name" value="Divalent-metal-dependent TIM barrel enzymes"/>
    <property type="match status" value="1"/>
</dbReference>
<dbReference type="PANTHER" id="PTHR42194:SF1">
    <property type="entry name" value="UPF0276 PROTEIN HI_1600"/>
    <property type="match status" value="1"/>
</dbReference>
<dbReference type="SUPFAM" id="SSF51658">
    <property type="entry name" value="Xylose isomerase-like"/>
    <property type="match status" value="1"/>
</dbReference>
<dbReference type="Pfam" id="PF05114">
    <property type="entry name" value="MbnB_TglH_ChrH"/>
    <property type="match status" value="1"/>
</dbReference>
<evidence type="ECO:0000313" key="2">
    <source>
        <dbReference type="Proteomes" id="UP000473325"/>
    </source>
</evidence>